<dbReference type="KEGG" id="fcy:FRACYDRAFT_235151"/>
<reference evidence="3 4" key="1">
    <citation type="submission" date="2016-09" db="EMBL/GenBank/DDBJ databases">
        <title>Extensive genetic diversity and differential bi-allelic expression allows diatom success in the polar Southern Ocean.</title>
        <authorList>
            <consortium name="DOE Joint Genome Institute"/>
            <person name="Mock T."/>
            <person name="Otillar R.P."/>
            <person name="Strauss J."/>
            <person name="Dupont C."/>
            <person name="Frickenhaus S."/>
            <person name="Maumus F."/>
            <person name="Mcmullan M."/>
            <person name="Sanges R."/>
            <person name="Schmutz J."/>
            <person name="Toseland A."/>
            <person name="Valas R."/>
            <person name="Veluchamy A."/>
            <person name="Ward B.J."/>
            <person name="Allen A."/>
            <person name="Barry K."/>
            <person name="Falciatore A."/>
            <person name="Ferrante M."/>
            <person name="Fortunato A.E."/>
            <person name="Gloeckner G."/>
            <person name="Gruber A."/>
            <person name="Hipkin R."/>
            <person name="Janech M."/>
            <person name="Kroth P."/>
            <person name="Leese F."/>
            <person name="Lindquist E."/>
            <person name="Lyon B.R."/>
            <person name="Martin J."/>
            <person name="Mayer C."/>
            <person name="Parker M."/>
            <person name="Quesneville H."/>
            <person name="Raymond J."/>
            <person name="Uhlig C."/>
            <person name="Valentin K.U."/>
            <person name="Worden A.Z."/>
            <person name="Armbrust E.V."/>
            <person name="Bowler C."/>
            <person name="Green B."/>
            <person name="Moulton V."/>
            <person name="Van Oosterhout C."/>
            <person name="Grigoriev I."/>
        </authorList>
    </citation>
    <scope>NUCLEOTIDE SEQUENCE [LARGE SCALE GENOMIC DNA]</scope>
    <source>
        <strain evidence="3 4">CCMP1102</strain>
    </source>
</reference>
<sequence length="253" mass="27540">MTTSTSSSSSSTSNMMMRKKRSSILGLFTLIMICLTTPVRAFTASLPLSSSSSTRCSTYRSSKSSIKAIAADPSTAAFMIASGIPEDNMSAVFAIVVLGVGFYAYNNGNSNEKSSSSGGFGGKTRKKRAGGKYDISIPYDAAAYLSYESLLKKHRNKKATIGSEFDEFNKLYKERAVAEVTVKALQKKVHTTTEEIMELVDIWEEKWKEKIVEEEEEVKGKSYSRTMRVGLDNGGGGGGGEDEDFRKLITDGI</sequence>
<evidence type="ECO:0000256" key="2">
    <source>
        <dbReference type="SAM" id="Phobius"/>
    </source>
</evidence>
<gene>
    <name evidence="3" type="ORF">FRACYDRAFT_235151</name>
</gene>
<feature type="region of interest" description="Disordered" evidence="1">
    <location>
        <begin position="229"/>
        <end position="253"/>
    </location>
</feature>
<dbReference type="InParanoid" id="A0A1E7FTU7"/>
<keyword evidence="4" id="KW-1185">Reference proteome</keyword>
<keyword evidence="2" id="KW-1133">Transmembrane helix</keyword>
<dbReference type="AlphaFoldDB" id="A0A1E7FTU7"/>
<evidence type="ECO:0000313" key="4">
    <source>
        <dbReference type="Proteomes" id="UP000095751"/>
    </source>
</evidence>
<dbReference type="EMBL" id="KV784354">
    <property type="protein sequence ID" value="OEU21525.1"/>
    <property type="molecule type" value="Genomic_DNA"/>
</dbReference>
<feature type="transmembrane region" description="Helical" evidence="2">
    <location>
        <begin position="88"/>
        <end position="105"/>
    </location>
</feature>
<keyword evidence="2" id="KW-0472">Membrane</keyword>
<evidence type="ECO:0000256" key="1">
    <source>
        <dbReference type="SAM" id="MobiDB-lite"/>
    </source>
</evidence>
<organism evidence="3 4">
    <name type="scientific">Fragilariopsis cylindrus CCMP1102</name>
    <dbReference type="NCBI Taxonomy" id="635003"/>
    <lineage>
        <taxon>Eukaryota</taxon>
        <taxon>Sar</taxon>
        <taxon>Stramenopiles</taxon>
        <taxon>Ochrophyta</taxon>
        <taxon>Bacillariophyta</taxon>
        <taxon>Bacillariophyceae</taxon>
        <taxon>Bacillariophycidae</taxon>
        <taxon>Bacillariales</taxon>
        <taxon>Bacillariaceae</taxon>
        <taxon>Fragilariopsis</taxon>
    </lineage>
</organism>
<dbReference type="Proteomes" id="UP000095751">
    <property type="component" value="Unassembled WGS sequence"/>
</dbReference>
<name>A0A1E7FTU7_9STRA</name>
<feature type="compositionally biased region" description="Basic and acidic residues" evidence="1">
    <location>
        <begin position="244"/>
        <end position="253"/>
    </location>
</feature>
<keyword evidence="2" id="KW-0812">Transmembrane</keyword>
<protein>
    <submittedName>
        <fullName evidence="3">Uncharacterized protein</fullName>
    </submittedName>
</protein>
<proteinExistence type="predicted"/>
<accession>A0A1E7FTU7</accession>
<evidence type="ECO:0000313" key="3">
    <source>
        <dbReference type="EMBL" id="OEU21525.1"/>
    </source>
</evidence>